<dbReference type="RefSeq" id="WP_161012401.1">
    <property type="nucleotide sequence ID" value="NZ_WWCK01000001.1"/>
</dbReference>
<organism evidence="1 2">
    <name type="scientific">Duganella rivi</name>
    <dbReference type="NCBI Taxonomy" id="2666083"/>
    <lineage>
        <taxon>Bacteria</taxon>
        <taxon>Pseudomonadati</taxon>
        <taxon>Pseudomonadota</taxon>
        <taxon>Betaproteobacteria</taxon>
        <taxon>Burkholderiales</taxon>
        <taxon>Oxalobacteraceae</taxon>
        <taxon>Telluria group</taxon>
        <taxon>Duganella</taxon>
    </lineage>
</organism>
<dbReference type="Pfam" id="PF07751">
    <property type="entry name" value="Abi_2"/>
    <property type="match status" value="1"/>
</dbReference>
<evidence type="ECO:0000313" key="2">
    <source>
        <dbReference type="Proteomes" id="UP000450012"/>
    </source>
</evidence>
<gene>
    <name evidence="1" type="ORF">GTP45_03125</name>
</gene>
<accession>A0A7X4KAE2</accession>
<sequence>MEVRIRATVDNVITSTTNNPFWYINPEYFKNFSDAERTLKKAQQRFIHGKQEFVTHYRARYFTRQSYDYRRMPPFWLISEIFTLEQLLSVCQNLNDKHPAFLVSAGDNKLNRAAQPFGFNSYGSLVSNLGCILELRNLCAHHSRLWNRNLKNPSGLKGKHFIHVSHPNRLYSHLLMLRVCCKAQGIADGIEPFMTTMFASVPVFARDKASMGFPPNWQTDSIWA</sequence>
<name>A0A7X4KAE2_9BURK</name>
<keyword evidence="2" id="KW-1185">Reference proteome</keyword>
<evidence type="ECO:0000313" key="1">
    <source>
        <dbReference type="EMBL" id="MYM65827.1"/>
    </source>
</evidence>
<comment type="caution">
    <text evidence="1">The sequence shown here is derived from an EMBL/GenBank/DDBJ whole genome shotgun (WGS) entry which is preliminary data.</text>
</comment>
<evidence type="ECO:0008006" key="3">
    <source>
        <dbReference type="Google" id="ProtNLM"/>
    </source>
</evidence>
<dbReference type="AlphaFoldDB" id="A0A7X4KAE2"/>
<protein>
    <recommendedName>
        <fullName evidence="3">Abi family protein</fullName>
    </recommendedName>
</protein>
<dbReference type="Proteomes" id="UP000450012">
    <property type="component" value="Unassembled WGS sequence"/>
</dbReference>
<dbReference type="InterPro" id="IPR011664">
    <property type="entry name" value="Abi_system_AbiD/AbiF-like"/>
</dbReference>
<reference evidence="1 2" key="1">
    <citation type="submission" date="2019-12" db="EMBL/GenBank/DDBJ databases">
        <title>Novel species isolated from a subtropical stream in China.</title>
        <authorList>
            <person name="Lu H."/>
        </authorList>
    </citation>
    <scope>NUCLEOTIDE SEQUENCE [LARGE SCALE GENOMIC DNA]</scope>
    <source>
        <strain evidence="1 2">FT55W</strain>
    </source>
</reference>
<proteinExistence type="predicted"/>
<dbReference type="EMBL" id="WWCK01000001">
    <property type="protein sequence ID" value="MYM65827.1"/>
    <property type="molecule type" value="Genomic_DNA"/>
</dbReference>